<keyword evidence="1" id="KW-1133">Transmembrane helix</keyword>
<keyword evidence="1" id="KW-0812">Transmembrane</keyword>
<feature type="transmembrane region" description="Helical" evidence="1">
    <location>
        <begin position="76"/>
        <end position="100"/>
    </location>
</feature>
<sequence>MEQIKTHNLFKTVLNQKIVLIFNITFILYCIPAIIISIMLATHPELFKDFNTNWIAHKKTHPWEHEISEVKILMLWASYVGFAWICIFHAYLFQSVFLFICGNKWYLSLFPILGYKKLNLNNDKKNWAYLLLWIRRKILDTFF</sequence>
<name>A0ABY9HAW0_9MOLU</name>
<proteinExistence type="predicted"/>
<reference evidence="2" key="1">
    <citation type="submission" date="2023-08" db="EMBL/GenBank/DDBJ databases">
        <title>Complete genome sequence of Mycoplasma seminis 2200.</title>
        <authorList>
            <person name="Spergser J."/>
        </authorList>
    </citation>
    <scope>NUCLEOTIDE SEQUENCE [LARGE SCALE GENOMIC DNA]</scope>
    <source>
        <strain evidence="2">2200</strain>
    </source>
</reference>
<accession>A0ABY9HAW0</accession>
<evidence type="ECO:0000256" key="1">
    <source>
        <dbReference type="SAM" id="Phobius"/>
    </source>
</evidence>
<dbReference type="RefSeq" id="WP_305938011.1">
    <property type="nucleotide sequence ID" value="NZ_CP132191.1"/>
</dbReference>
<evidence type="ECO:0000313" key="2">
    <source>
        <dbReference type="EMBL" id="WLP85581.1"/>
    </source>
</evidence>
<keyword evidence="3" id="KW-1185">Reference proteome</keyword>
<dbReference type="Proteomes" id="UP001237011">
    <property type="component" value="Chromosome"/>
</dbReference>
<keyword evidence="1" id="KW-0472">Membrane</keyword>
<feature type="transmembrane region" description="Helical" evidence="1">
    <location>
        <begin position="20"/>
        <end position="41"/>
    </location>
</feature>
<evidence type="ECO:0000313" key="3">
    <source>
        <dbReference type="Proteomes" id="UP001237011"/>
    </source>
</evidence>
<organism evidence="2 3">
    <name type="scientific">Mycoplasma seminis</name>
    <dbReference type="NCBI Taxonomy" id="512749"/>
    <lineage>
        <taxon>Bacteria</taxon>
        <taxon>Bacillati</taxon>
        <taxon>Mycoplasmatota</taxon>
        <taxon>Mollicutes</taxon>
        <taxon>Mycoplasmataceae</taxon>
        <taxon>Mycoplasma</taxon>
    </lineage>
</organism>
<dbReference type="EMBL" id="CP132191">
    <property type="protein sequence ID" value="WLP85581.1"/>
    <property type="molecule type" value="Genomic_DNA"/>
</dbReference>
<gene>
    <name evidence="2" type="ORF">Q8852_00180</name>
</gene>
<protein>
    <submittedName>
        <fullName evidence="2">Uncharacterized protein</fullName>
    </submittedName>
</protein>